<feature type="transmembrane region" description="Helical" evidence="2">
    <location>
        <begin position="47"/>
        <end position="70"/>
    </location>
</feature>
<evidence type="ECO:0000313" key="3">
    <source>
        <dbReference type="EMBL" id="KTD32849.1"/>
    </source>
</evidence>
<dbReference type="PATRIC" id="fig|45070.6.peg.2634"/>
<dbReference type="EMBL" id="LNYO01000024">
    <property type="protein sequence ID" value="KTD32849.1"/>
    <property type="molecule type" value="Genomic_DNA"/>
</dbReference>
<feature type="transmembrane region" description="Helical" evidence="2">
    <location>
        <begin position="82"/>
        <end position="103"/>
    </location>
</feature>
<keyword evidence="2" id="KW-1133">Transmembrane helix</keyword>
<evidence type="ECO:0000256" key="2">
    <source>
        <dbReference type="SAM" id="Phobius"/>
    </source>
</evidence>
<name>A0A0W0WKM6_9GAMM</name>
<protein>
    <recommendedName>
        <fullName evidence="5">Transmembrane protein</fullName>
    </recommendedName>
</protein>
<feature type="region of interest" description="Disordered" evidence="1">
    <location>
        <begin position="168"/>
        <end position="197"/>
    </location>
</feature>
<comment type="caution">
    <text evidence="3">The sequence shown here is derived from an EMBL/GenBank/DDBJ whole genome shotgun (WGS) entry which is preliminary data.</text>
</comment>
<dbReference type="Proteomes" id="UP000054725">
    <property type="component" value="Unassembled WGS sequence"/>
</dbReference>
<accession>A0A0W0WKM6</accession>
<organism evidence="3 4">
    <name type="scientific">Legionella nautarum</name>
    <dbReference type="NCBI Taxonomy" id="45070"/>
    <lineage>
        <taxon>Bacteria</taxon>
        <taxon>Pseudomonadati</taxon>
        <taxon>Pseudomonadota</taxon>
        <taxon>Gammaproteobacteria</taxon>
        <taxon>Legionellales</taxon>
        <taxon>Legionellaceae</taxon>
        <taxon>Legionella</taxon>
    </lineage>
</organism>
<feature type="transmembrane region" description="Helical" evidence="2">
    <location>
        <begin position="123"/>
        <end position="149"/>
    </location>
</feature>
<keyword evidence="4" id="KW-1185">Reference proteome</keyword>
<dbReference type="RefSeq" id="WP_058505492.1">
    <property type="nucleotide sequence ID" value="NZ_CAAAIF010000004.1"/>
</dbReference>
<evidence type="ECO:0008006" key="5">
    <source>
        <dbReference type="Google" id="ProtNLM"/>
    </source>
</evidence>
<keyword evidence="2" id="KW-0812">Transmembrane</keyword>
<proteinExistence type="predicted"/>
<keyword evidence="2" id="KW-0472">Membrane</keyword>
<dbReference type="STRING" id="45070.Lnau_2497"/>
<evidence type="ECO:0000313" key="4">
    <source>
        <dbReference type="Proteomes" id="UP000054725"/>
    </source>
</evidence>
<sequence>MEKDDEALSISNPRLLSAVYFGLLSIVATVIIDAIFYAFGVQQILPAFQAILLAVIIASCFGAIFGRLIIHSQKPYRRRAFLWGFVMVLAALPIYALIFLYLFKTHHPEAFADLGFNNLFVTYLFILLYCFLVAGLWLAIAAGLAAMYLRGHLVYDILHSKHEKLKPLKENPMESKDKTKLVKPVDAEQSKEHITTK</sequence>
<dbReference type="OrthoDB" id="5652230at2"/>
<dbReference type="AlphaFoldDB" id="A0A0W0WKM6"/>
<evidence type="ECO:0000256" key="1">
    <source>
        <dbReference type="SAM" id="MobiDB-lite"/>
    </source>
</evidence>
<gene>
    <name evidence="3" type="ORF">Lnau_2497</name>
</gene>
<feature type="transmembrane region" description="Helical" evidence="2">
    <location>
        <begin position="20"/>
        <end position="41"/>
    </location>
</feature>
<reference evidence="3 4" key="1">
    <citation type="submission" date="2015-11" db="EMBL/GenBank/DDBJ databases">
        <title>Genomic analysis of 38 Legionella species identifies large and diverse effector repertoires.</title>
        <authorList>
            <person name="Burstein D."/>
            <person name="Amaro F."/>
            <person name="Zusman T."/>
            <person name="Lifshitz Z."/>
            <person name="Cohen O."/>
            <person name="Gilbert J.A."/>
            <person name="Pupko T."/>
            <person name="Shuman H.A."/>
            <person name="Segal G."/>
        </authorList>
    </citation>
    <scope>NUCLEOTIDE SEQUENCE [LARGE SCALE GENOMIC DNA]</scope>
    <source>
        <strain evidence="3 4">ATCC 49506</strain>
    </source>
</reference>